<evidence type="ECO:0000313" key="3">
    <source>
        <dbReference type="Proteomes" id="UP001283361"/>
    </source>
</evidence>
<accession>A0AAE1AZI0</accession>
<feature type="region of interest" description="Disordered" evidence="1">
    <location>
        <begin position="1"/>
        <end position="35"/>
    </location>
</feature>
<dbReference type="AlphaFoldDB" id="A0AAE1AZI0"/>
<keyword evidence="3" id="KW-1185">Reference proteome</keyword>
<proteinExistence type="predicted"/>
<dbReference type="Proteomes" id="UP001283361">
    <property type="component" value="Unassembled WGS sequence"/>
</dbReference>
<evidence type="ECO:0000256" key="1">
    <source>
        <dbReference type="SAM" id="MobiDB-lite"/>
    </source>
</evidence>
<protein>
    <submittedName>
        <fullName evidence="2">Uncharacterized protein</fullName>
    </submittedName>
</protein>
<feature type="compositionally biased region" description="Low complexity" evidence="1">
    <location>
        <begin position="1"/>
        <end position="13"/>
    </location>
</feature>
<dbReference type="EMBL" id="JAWDGP010000849">
    <property type="protein sequence ID" value="KAK3796747.1"/>
    <property type="molecule type" value="Genomic_DNA"/>
</dbReference>
<name>A0AAE1AZI0_9GAST</name>
<sequence length="35" mass="3811">DTGGSETSELSSSKQRDAGEMRHRTHPPNRGMLGK</sequence>
<organism evidence="2 3">
    <name type="scientific">Elysia crispata</name>
    <name type="common">lettuce slug</name>
    <dbReference type="NCBI Taxonomy" id="231223"/>
    <lineage>
        <taxon>Eukaryota</taxon>
        <taxon>Metazoa</taxon>
        <taxon>Spiralia</taxon>
        <taxon>Lophotrochozoa</taxon>
        <taxon>Mollusca</taxon>
        <taxon>Gastropoda</taxon>
        <taxon>Heterobranchia</taxon>
        <taxon>Euthyneura</taxon>
        <taxon>Panpulmonata</taxon>
        <taxon>Sacoglossa</taxon>
        <taxon>Placobranchoidea</taxon>
        <taxon>Plakobranchidae</taxon>
        <taxon>Elysia</taxon>
    </lineage>
</organism>
<feature type="non-terminal residue" evidence="2">
    <location>
        <position position="1"/>
    </location>
</feature>
<reference evidence="2" key="1">
    <citation type="journal article" date="2023" name="G3 (Bethesda)">
        <title>A reference genome for the long-term kleptoplast-retaining sea slug Elysia crispata morphotype clarki.</title>
        <authorList>
            <person name="Eastman K.E."/>
            <person name="Pendleton A.L."/>
            <person name="Shaikh M.A."/>
            <person name="Suttiyut T."/>
            <person name="Ogas R."/>
            <person name="Tomko P."/>
            <person name="Gavelis G."/>
            <person name="Widhalm J.R."/>
            <person name="Wisecaver J.H."/>
        </authorList>
    </citation>
    <scope>NUCLEOTIDE SEQUENCE</scope>
    <source>
        <strain evidence="2">ECLA1</strain>
    </source>
</reference>
<comment type="caution">
    <text evidence="2">The sequence shown here is derived from an EMBL/GenBank/DDBJ whole genome shotgun (WGS) entry which is preliminary data.</text>
</comment>
<gene>
    <name evidence="2" type="ORF">RRG08_055095</name>
</gene>
<evidence type="ECO:0000313" key="2">
    <source>
        <dbReference type="EMBL" id="KAK3796747.1"/>
    </source>
</evidence>